<dbReference type="EMBL" id="RCZD01000008">
    <property type="protein sequence ID" value="TPG60128.1"/>
    <property type="molecule type" value="Genomic_DNA"/>
</dbReference>
<evidence type="ECO:0000313" key="1">
    <source>
        <dbReference type="EMBL" id="TPG60128.1"/>
    </source>
</evidence>
<evidence type="ECO:0000313" key="2">
    <source>
        <dbReference type="Proteomes" id="UP000317663"/>
    </source>
</evidence>
<dbReference type="RefSeq" id="WP_140473855.1">
    <property type="nucleotide sequence ID" value="NZ_RCZD01000008.1"/>
</dbReference>
<proteinExistence type="predicted"/>
<name>A0A502GF15_9GAMM</name>
<reference evidence="1 2" key="1">
    <citation type="journal article" date="2019" name="Environ. Microbiol.">
        <title>Species interactions and distinct microbial communities in high Arctic permafrost affected cryosols are associated with the CH4 and CO2 gas fluxes.</title>
        <authorList>
            <person name="Altshuler I."/>
            <person name="Hamel J."/>
            <person name="Turney S."/>
            <person name="Magnuson E."/>
            <person name="Levesque R."/>
            <person name="Greer C."/>
            <person name="Whyte L.G."/>
        </authorList>
    </citation>
    <scope>NUCLEOTIDE SEQUENCE [LARGE SCALE GENOMIC DNA]</scope>
    <source>
        <strain evidence="1 2">E4</strain>
    </source>
</reference>
<accession>A0A502GF15</accession>
<gene>
    <name evidence="1" type="ORF">EAH77_16295</name>
</gene>
<dbReference type="Proteomes" id="UP000317663">
    <property type="component" value="Unassembled WGS sequence"/>
</dbReference>
<dbReference type="AlphaFoldDB" id="A0A502GF15"/>
<organism evidence="1 2">
    <name type="scientific">Ewingella americana</name>
    <dbReference type="NCBI Taxonomy" id="41202"/>
    <lineage>
        <taxon>Bacteria</taxon>
        <taxon>Pseudomonadati</taxon>
        <taxon>Pseudomonadota</taxon>
        <taxon>Gammaproteobacteria</taxon>
        <taxon>Enterobacterales</taxon>
        <taxon>Yersiniaceae</taxon>
        <taxon>Ewingella</taxon>
    </lineage>
</organism>
<evidence type="ECO:0008006" key="3">
    <source>
        <dbReference type="Google" id="ProtNLM"/>
    </source>
</evidence>
<keyword evidence="2" id="KW-1185">Reference proteome</keyword>
<protein>
    <recommendedName>
        <fullName evidence="3">Phage tail protein</fullName>
    </recommendedName>
</protein>
<sequence length="138" mass="15069">MAYESKATLTTKGRIYRCEELVTGQAAVKIVGFCVGTQGYDPNDVSTALTPDPTAESLENEVFRDNYDSVEFLNLFTPVFVCVLEEAEAVGPVGEIGLLAEVVLGPDVGEVYIHAIMHTPQFNKTSDQTQTYRFTLPG</sequence>
<comment type="caution">
    <text evidence="1">The sequence shown here is derived from an EMBL/GenBank/DDBJ whole genome shotgun (WGS) entry which is preliminary data.</text>
</comment>